<dbReference type="GO" id="GO:0000976">
    <property type="term" value="F:transcription cis-regulatory region binding"/>
    <property type="evidence" value="ECO:0007669"/>
    <property type="project" value="TreeGrafter"/>
</dbReference>
<gene>
    <name evidence="6" type="ORF">CLOHYLEM_04848</name>
</gene>
<dbReference type="Gene3D" id="1.10.357.10">
    <property type="entry name" value="Tetracycline Repressor, domain 2"/>
    <property type="match status" value="1"/>
</dbReference>
<dbReference type="PANTHER" id="PTHR30055">
    <property type="entry name" value="HTH-TYPE TRANSCRIPTIONAL REGULATOR RUTR"/>
    <property type="match status" value="1"/>
</dbReference>
<evidence type="ECO:0000256" key="1">
    <source>
        <dbReference type="ARBA" id="ARBA00023015"/>
    </source>
</evidence>
<reference evidence="6" key="1">
    <citation type="submission" date="2009-02" db="EMBL/GenBank/DDBJ databases">
        <authorList>
            <person name="Fulton L."/>
            <person name="Clifton S."/>
            <person name="Fulton B."/>
            <person name="Xu J."/>
            <person name="Minx P."/>
            <person name="Pepin K.H."/>
            <person name="Johnson M."/>
            <person name="Bhonagiri V."/>
            <person name="Nash W.E."/>
            <person name="Mardis E.R."/>
            <person name="Wilson R.K."/>
        </authorList>
    </citation>
    <scope>NUCLEOTIDE SEQUENCE [LARGE SCALE GENOMIC DNA]</scope>
    <source>
        <strain evidence="6">DSM 15053</strain>
    </source>
</reference>
<dbReference type="InterPro" id="IPR050109">
    <property type="entry name" value="HTH-type_TetR-like_transc_reg"/>
</dbReference>
<proteinExistence type="predicted"/>
<dbReference type="PANTHER" id="PTHR30055:SF234">
    <property type="entry name" value="HTH-TYPE TRANSCRIPTIONAL REGULATOR BETI"/>
    <property type="match status" value="1"/>
</dbReference>
<dbReference type="HOGENOM" id="CLU_104512_0_0_9"/>
<evidence type="ECO:0000256" key="3">
    <source>
        <dbReference type="ARBA" id="ARBA00023163"/>
    </source>
</evidence>
<name>C0BYF9_9FIRM</name>
<keyword evidence="2 4" id="KW-0238">DNA-binding</keyword>
<reference evidence="6" key="2">
    <citation type="submission" date="2013-06" db="EMBL/GenBank/DDBJ databases">
        <title>Draft genome sequence of Clostridium hylemonae (DSM 15053).</title>
        <authorList>
            <person name="Sudarsanam P."/>
            <person name="Ley R."/>
            <person name="Guruge J."/>
            <person name="Turnbaugh P.J."/>
            <person name="Mahowald M."/>
            <person name="Liep D."/>
            <person name="Gordon J."/>
        </authorList>
    </citation>
    <scope>NUCLEOTIDE SEQUENCE</scope>
    <source>
        <strain evidence="6">DSM 15053</strain>
    </source>
</reference>
<accession>C0BYF9</accession>
<dbReference type="eggNOG" id="COG1309">
    <property type="taxonomic scope" value="Bacteria"/>
</dbReference>
<protein>
    <submittedName>
        <fullName evidence="6">Transcriptional regulator, TetR family</fullName>
    </submittedName>
</protein>
<dbReference type="SUPFAM" id="SSF46689">
    <property type="entry name" value="Homeodomain-like"/>
    <property type="match status" value="1"/>
</dbReference>
<dbReference type="STRING" id="553973.CLOHYLEM_04848"/>
<comment type="caution">
    <text evidence="6">The sequence shown here is derived from an EMBL/GenBank/DDBJ whole genome shotgun (WGS) entry which is preliminary data.</text>
</comment>
<dbReference type="RefSeq" id="WP_006442180.1">
    <property type="nucleotide sequence ID" value="NZ_CP036524.1"/>
</dbReference>
<keyword evidence="7" id="KW-1185">Reference proteome</keyword>
<dbReference type="EMBL" id="ABYI02000018">
    <property type="protein sequence ID" value="EEG74887.1"/>
    <property type="molecule type" value="Genomic_DNA"/>
</dbReference>
<organism evidence="6 7">
    <name type="scientific">[Clostridium] hylemonae DSM 15053</name>
    <dbReference type="NCBI Taxonomy" id="553973"/>
    <lineage>
        <taxon>Bacteria</taxon>
        <taxon>Bacillati</taxon>
        <taxon>Bacillota</taxon>
        <taxon>Clostridia</taxon>
        <taxon>Lachnospirales</taxon>
        <taxon>Lachnospiraceae</taxon>
    </lineage>
</organism>
<keyword evidence="1" id="KW-0805">Transcription regulation</keyword>
<dbReference type="InterPro" id="IPR009057">
    <property type="entry name" value="Homeodomain-like_sf"/>
</dbReference>
<dbReference type="Proteomes" id="UP000004893">
    <property type="component" value="Unassembled WGS sequence"/>
</dbReference>
<keyword evidence="3" id="KW-0804">Transcription</keyword>
<evidence type="ECO:0000256" key="2">
    <source>
        <dbReference type="ARBA" id="ARBA00023125"/>
    </source>
</evidence>
<evidence type="ECO:0000259" key="5">
    <source>
        <dbReference type="PROSITE" id="PS50977"/>
    </source>
</evidence>
<dbReference type="PROSITE" id="PS50977">
    <property type="entry name" value="HTH_TETR_2"/>
    <property type="match status" value="1"/>
</dbReference>
<dbReference type="Pfam" id="PF00440">
    <property type="entry name" value="TetR_N"/>
    <property type="match status" value="1"/>
</dbReference>
<dbReference type="OrthoDB" id="9812993at2"/>
<dbReference type="AlphaFoldDB" id="C0BYF9"/>
<evidence type="ECO:0000313" key="6">
    <source>
        <dbReference type="EMBL" id="EEG74887.1"/>
    </source>
</evidence>
<evidence type="ECO:0000256" key="4">
    <source>
        <dbReference type="PROSITE-ProRule" id="PRU00335"/>
    </source>
</evidence>
<feature type="DNA-binding region" description="H-T-H motif" evidence="4">
    <location>
        <begin position="28"/>
        <end position="47"/>
    </location>
</feature>
<feature type="domain" description="HTH tetR-type" evidence="5">
    <location>
        <begin position="5"/>
        <end position="65"/>
    </location>
</feature>
<dbReference type="GO" id="GO:0003700">
    <property type="term" value="F:DNA-binding transcription factor activity"/>
    <property type="evidence" value="ECO:0007669"/>
    <property type="project" value="TreeGrafter"/>
</dbReference>
<dbReference type="PROSITE" id="PS01081">
    <property type="entry name" value="HTH_TETR_1"/>
    <property type="match status" value="1"/>
</dbReference>
<dbReference type="InterPro" id="IPR023772">
    <property type="entry name" value="DNA-bd_HTH_TetR-type_CS"/>
</dbReference>
<sequence>MNKVATSKEAILAASRTIVMEKGISAVSMRSVADACSVAVGSLYNYFPSKADLLSAAVADVWRDIFHLSGDCTACDSFSSCLALLFESIREGCAKYPGFFTFHSVTFTAGDKEKGRLMMQQYFGHIKESLLCVLKNDRMVRPDAFNGSLNAENFVDIIFTLFTSMLLKEQYDYKPVLEIVARCIY</sequence>
<evidence type="ECO:0000313" key="7">
    <source>
        <dbReference type="Proteomes" id="UP000004893"/>
    </source>
</evidence>
<dbReference type="InterPro" id="IPR001647">
    <property type="entry name" value="HTH_TetR"/>
</dbReference>
<dbReference type="PRINTS" id="PR00455">
    <property type="entry name" value="HTHTETR"/>
</dbReference>